<protein>
    <submittedName>
        <fullName evidence="2">Uncharacterized protein</fullName>
    </submittedName>
</protein>
<evidence type="ECO:0000313" key="3">
    <source>
        <dbReference type="Proteomes" id="UP000305451"/>
    </source>
</evidence>
<gene>
    <name evidence="2" type="ORF">E5162_08025</name>
</gene>
<keyword evidence="1" id="KW-1133">Transmembrane helix</keyword>
<keyword evidence="3" id="KW-1185">Reference proteome</keyword>
<feature type="transmembrane region" description="Helical" evidence="1">
    <location>
        <begin position="6"/>
        <end position="25"/>
    </location>
</feature>
<organism evidence="2 3">
    <name type="scientific">Marinicauda pacifica</name>
    <dbReference type="NCBI Taxonomy" id="1133559"/>
    <lineage>
        <taxon>Bacteria</taxon>
        <taxon>Pseudomonadati</taxon>
        <taxon>Pseudomonadota</taxon>
        <taxon>Alphaproteobacteria</taxon>
        <taxon>Maricaulales</taxon>
        <taxon>Maricaulaceae</taxon>
        <taxon>Marinicauda</taxon>
    </lineage>
</organism>
<keyword evidence="1" id="KW-0812">Transmembrane</keyword>
<dbReference type="OrthoDB" id="7630916at2"/>
<evidence type="ECO:0000313" key="2">
    <source>
        <dbReference type="EMBL" id="TGY93002.1"/>
    </source>
</evidence>
<dbReference type="Proteomes" id="UP000305451">
    <property type="component" value="Unassembled WGS sequence"/>
</dbReference>
<proteinExistence type="predicted"/>
<dbReference type="EMBL" id="SRXV01000002">
    <property type="protein sequence ID" value="TGY93002.1"/>
    <property type="molecule type" value="Genomic_DNA"/>
</dbReference>
<dbReference type="RefSeq" id="WP_135944677.1">
    <property type="nucleotide sequence ID" value="NZ_BMEI01000002.1"/>
</dbReference>
<feature type="transmembrane region" description="Helical" evidence="1">
    <location>
        <begin position="45"/>
        <end position="63"/>
    </location>
</feature>
<reference evidence="2 3" key="1">
    <citation type="journal article" date="2013" name="Int. J. Syst. Evol. Microbiol.">
        <title>Marinicauda pacifica gen. nov., sp. nov., a prosthecate alphaproteobacterium of the family Hyphomonadaceae isolated from deep seawater.</title>
        <authorList>
            <person name="Zhang X.Y."/>
            <person name="Li G.W."/>
            <person name="Wang C.S."/>
            <person name="Zhang Y.J."/>
            <person name="Xu X.W."/>
            <person name="Li H."/>
            <person name="Liu A."/>
            <person name="Liu C."/>
            <person name="Xie B.B."/>
            <person name="Qin Q.L."/>
            <person name="Xu Z."/>
            <person name="Chen X.L."/>
            <person name="Zhou B.C."/>
            <person name="Zhang Y.Z."/>
        </authorList>
    </citation>
    <scope>NUCLEOTIDE SEQUENCE [LARGE SCALE GENOMIC DNA]</scope>
    <source>
        <strain evidence="2 3">P-1 km-3</strain>
    </source>
</reference>
<evidence type="ECO:0000256" key="1">
    <source>
        <dbReference type="SAM" id="Phobius"/>
    </source>
</evidence>
<keyword evidence="1" id="KW-0472">Membrane</keyword>
<feature type="transmembrane region" description="Helical" evidence="1">
    <location>
        <begin position="69"/>
        <end position="95"/>
    </location>
</feature>
<dbReference type="AlphaFoldDB" id="A0A4S2HBX5"/>
<name>A0A4S2HBX5_9PROT</name>
<feature type="transmembrane region" description="Helical" evidence="1">
    <location>
        <begin position="107"/>
        <end position="127"/>
    </location>
</feature>
<accession>A0A4S2HBX5</accession>
<sequence>MTEITALLARLVGIYFLVAGLGIVVRRKTISEFIARYRTDPVLSFMGGVMALWFGLVILALHWQWGHVLAVTISVIGLLAVLKGVALILLGNRLLVLARPFDENLHVAGIWGLVVALVGAGLTWAGFAA</sequence>
<comment type="caution">
    <text evidence="2">The sequence shown here is derived from an EMBL/GenBank/DDBJ whole genome shotgun (WGS) entry which is preliminary data.</text>
</comment>